<keyword evidence="3" id="KW-1185">Reference proteome</keyword>
<protein>
    <submittedName>
        <fullName evidence="2">Uncharacterized protein</fullName>
    </submittedName>
</protein>
<organism evidence="2 3">
    <name type="scientific">Kwoniella dendrophila CBS 6074</name>
    <dbReference type="NCBI Taxonomy" id="1295534"/>
    <lineage>
        <taxon>Eukaryota</taxon>
        <taxon>Fungi</taxon>
        <taxon>Dikarya</taxon>
        <taxon>Basidiomycota</taxon>
        <taxon>Agaricomycotina</taxon>
        <taxon>Tremellomycetes</taxon>
        <taxon>Tremellales</taxon>
        <taxon>Cryptococcaceae</taxon>
        <taxon>Kwoniella</taxon>
    </lineage>
</organism>
<name>A0AAX4JKQ8_9TREE</name>
<sequence length="74" mass="7815">MAETTSSKYTGTGTGTSTKTGTPSYQKSVDAHSAAWKGFQSNSASSTAIYGSKPSTQKVRLLRKATFSLESDDE</sequence>
<dbReference type="Proteomes" id="UP001355207">
    <property type="component" value="Chromosome 1"/>
</dbReference>
<dbReference type="RefSeq" id="XP_066071993.1">
    <property type="nucleotide sequence ID" value="XM_066215896.1"/>
</dbReference>
<dbReference type="AlphaFoldDB" id="A0AAX4JKQ8"/>
<accession>A0AAX4JKQ8</accession>
<evidence type="ECO:0000313" key="2">
    <source>
        <dbReference type="EMBL" id="WWC85230.1"/>
    </source>
</evidence>
<gene>
    <name evidence="2" type="ORF">L201_000089</name>
</gene>
<proteinExistence type="predicted"/>
<dbReference type="GeneID" id="91090761"/>
<evidence type="ECO:0000313" key="3">
    <source>
        <dbReference type="Proteomes" id="UP001355207"/>
    </source>
</evidence>
<feature type="region of interest" description="Disordered" evidence="1">
    <location>
        <begin position="1"/>
        <end position="27"/>
    </location>
</feature>
<dbReference type="EMBL" id="CP144098">
    <property type="protein sequence ID" value="WWC85230.1"/>
    <property type="molecule type" value="Genomic_DNA"/>
</dbReference>
<feature type="compositionally biased region" description="Low complexity" evidence="1">
    <location>
        <begin position="1"/>
        <end position="25"/>
    </location>
</feature>
<reference evidence="2 3" key="1">
    <citation type="submission" date="2024-01" db="EMBL/GenBank/DDBJ databases">
        <title>Comparative genomics of Cryptococcus and Kwoniella reveals pathogenesis evolution and contrasting modes of karyotype evolution via chromosome fusion or intercentromeric recombination.</title>
        <authorList>
            <person name="Coelho M.A."/>
            <person name="David-Palma M."/>
            <person name="Shea T."/>
            <person name="Bowers K."/>
            <person name="McGinley-Smith S."/>
            <person name="Mohammad A.W."/>
            <person name="Gnirke A."/>
            <person name="Yurkov A.M."/>
            <person name="Nowrousian M."/>
            <person name="Sun S."/>
            <person name="Cuomo C.A."/>
            <person name="Heitman J."/>
        </authorList>
    </citation>
    <scope>NUCLEOTIDE SEQUENCE [LARGE SCALE GENOMIC DNA]</scope>
    <source>
        <strain evidence="2 3">CBS 6074</strain>
    </source>
</reference>
<evidence type="ECO:0000256" key="1">
    <source>
        <dbReference type="SAM" id="MobiDB-lite"/>
    </source>
</evidence>